<evidence type="ECO:0000313" key="3">
    <source>
        <dbReference type="Proteomes" id="UP001227126"/>
    </source>
</evidence>
<evidence type="ECO:0000313" key="2">
    <source>
        <dbReference type="EMBL" id="MDK3073767.1"/>
    </source>
</evidence>
<sequence>MRKVPRAVPEIIRGLGAVVLALARKEAGRRWPGGRKSTVGPMADRPEPPAMASDPVTVTGRCWNGWP</sequence>
<dbReference type="Proteomes" id="UP001227126">
    <property type="component" value="Unassembled WGS sequence"/>
</dbReference>
<comment type="caution">
    <text evidence="2">The sequence shown here is derived from an EMBL/GenBank/DDBJ whole genome shotgun (WGS) entry which is preliminary data.</text>
</comment>
<dbReference type="EMBL" id="JASNJE010000012">
    <property type="protein sequence ID" value="MDK3073767.1"/>
    <property type="molecule type" value="Genomic_DNA"/>
</dbReference>
<reference evidence="2 3" key="1">
    <citation type="submission" date="2023-05" db="EMBL/GenBank/DDBJ databases">
        <title>Sedimentitalea sp. nov. JM2-8.</title>
        <authorList>
            <person name="Huang J."/>
        </authorList>
    </citation>
    <scope>NUCLEOTIDE SEQUENCE [LARGE SCALE GENOMIC DNA]</scope>
    <source>
        <strain evidence="2 3">JM2-8</strain>
    </source>
</reference>
<accession>A0ABT7FFA6</accession>
<organism evidence="2 3">
    <name type="scientific">Sedimentitalea xiamensis</name>
    <dbReference type="NCBI Taxonomy" id="3050037"/>
    <lineage>
        <taxon>Bacteria</taxon>
        <taxon>Pseudomonadati</taxon>
        <taxon>Pseudomonadota</taxon>
        <taxon>Alphaproteobacteria</taxon>
        <taxon>Rhodobacterales</taxon>
        <taxon>Paracoccaceae</taxon>
        <taxon>Sedimentitalea</taxon>
    </lineage>
</organism>
<name>A0ABT7FFA6_9RHOB</name>
<proteinExistence type="predicted"/>
<gene>
    <name evidence="2" type="ORF">QO034_11640</name>
</gene>
<keyword evidence="3" id="KW-1185">Reference proteome</keyword>
<evidence type="ECO:0000256" key="1">
    <source>
        <dbReference type="SAM" id="MobiDB-lite"/>
    </source>
</evidence>
<protein>
    <submittedName>
        <fullName evidence="2">Uncharacterized protein</fullName>
    </submittedName>
</protein>
<feature type="region of interest" description="Disordered" evidence="1">
    <location>
        <begin position="29"/>
        <end position="67"/>
    </location>
</feature>